<accession>F4R678</accession>
<dbReference type="VEuPathDB" id="FungiDB:MELLADRAFT_54606"/>
<organism evidence="2">
    <name type="scientific">Melampsora larici-populina (strain 98AG31 / pathotype 3-4-7)</name>
    <name type="common">Poplar leaf rust fungus</name>
    <dbReference type="NCBI Taxonomy" id="747676"/>
    <lineage>
        <taxon>Eukaryota</taxon>
        <taxon>Fungi</taxon>
        <taxon>Dikarya</taxon>
        <taxon>Basidiomycota</taxon>
        <taxon>Pucciniomycotina</taxon>
        <taxon>Pucciniomycetes</taxon>
        <taxon>Pucciniales</taxon>
        <taxon>Melampsoraceae</taxon>
        <taxon>Melampsora</taxon>
    </lineage>
</organism>
<reference evidence="2" key="1">
    <citation type="journal article" date="2011" name="Proc. Natl. Acad. Sci. U.S.A.">
        <title>Obligate biotrophy features unraveled by the genomic analysis of rust fungi.</title>
        <authorList>
            <person name="Duplessis S."/>
            <person name="Cuomo C.A."/>
            <person name="Lin Y.-C."/>
            <person name="Aerts A."/>
            <person name="Tisserant E."/>
            <person name="Veneault-Fourrey C."/>
            <person name="Joly D.L."/>
            <person name="Hacquard S."/>
            <person name="Amselem J."/>
            <person name="Cantarel B.L."/>
            <person name="Chiu R."/>
            <person name="Coutinho P.M."/>
            <person name="Feau N."/>
            <person name="Field M."/>
            <person name="Frey P."/>
            <person name="Gelhaye E."/>
            <person name="Goldberg J."/>
            <person name="Grabherr M.G."/>
            <person name="Kodira C.D."/>
            <person name="Kohler A."/>
            <person name="Kuees U."/>
            <person name="Lindquist E.A."/>
            <person name="Lucas S.M."/>
            <person name="Mago R."/>
            <person name="Mauceli E."/>
            <person name="Morin E."/>
            <person name="Murat C."/>
            <person name="Pangilinan J.L."/>
            <person name="Park R."/>
            <person name="Pearson M."/>
            <person name="Quesneville H."/>
            <person name="Rouhier N."/>
            <person name="Sakthikumar S."/>
            <person name="Salamov A.A."/>
            <person name="Schmutz J."/>
            <person name="Selles B."/>
            <person name="Shapiro H."/>
            <person name="Tanguay P."/>
            <person name="Tuskan G.A."/>
            <person name="Henrissat B."/>
            <person name="Van de Peer Y."/>
            <person name="Rouze P."/>
            <person name="Ellis J.G."/>
            <person name="Dodds P.N."/>
            <person name="Schein J.E."/>
            <person name="Zhong S."/>
            <person name="Hamelin R.C."/>
            <person name="Grigoriev I.V."/>
            <person name="Szabo L.J."/>
            <person name="Martin F."/>
        </authorList>
    </citation>
    <scope>NUCLEOTIDE SEQUENCE [LARGE SCALE GENOMIC DNA]</scope>
    <source>
        <strain evidence="2">98AG31 / pathotype 3-4-7</strain>
    </source>
</reference>
<dbReference type="InParanoid" id="F4R678"/>
<gene>
    <name evidence="1" type="ORF">MELLADRAFT_54606</name>
</gene>
<dbReference type="OrthoDB" id="10351277at2759"/>
<dbReference type="EMBL" id="GL883091">
    <property type="protein sequence ID" value="EGG11835.1"/>
    <property type="molecule type" value="Genomic_DNA"/>
</dbReference>
<dbReference type="HOGENOM" id="CLU_2904666_0_0_1"/>
<dbReference type="GeneID" id="18928921"/>
<dbReference type="AlphaFoldDB" id="F4R678"/>
<dbReference type="RefSeq" id="XP_007404210.1">
    <property type="nucleotide sequence ID" value="XM_007404148.1"/>
</dbReference>
<sequence>MTIMVCLNFMPESEADRHQELDKLKPPCPHRVIDTEGRLMIEKPKTRDRVLSERLKHAPEKK</sequence>
<name>F4R678_MELLP</name>
<protein>
    <submittedName>
        <fullName evidence="1">Uncharacterized protein</fullName>
    </submittedName>
</protein>
<proteinExistence type="predicted"/>
<dbReference type="KEGG" id="mlr:MELLADRAFT_54606"/>
<evidence type="ECO:0000313" key="2">
    <source>
        <dbReference type="Proteomes" id="UP000001072"/>
    </source>
</evidence>
<keyword evidence="2" id="KW-1185">Reference proteome</keyword>
<dbReference type="Proteomes" id="UP000001072">
    <property type="component" value="Unassembled WGS sequence"/>
</dbReference>
<evidence type="ECO:0000313" key="1">
    <source>
        <dbReference type="EMBL" id="EGG11835.1"/>
    </source>
</evidence>